<organism evidence="2 3">
    <name type="scientific">Mycena metata</name>
    <dbReference type="NCBI Taxonomy" id="1033252"/>
    <lineage>
        <taxon>Eukaryota</taxon>
        <taxon>Fungi</taxon>
        <taxon>Dikarya</taxon>
        <taxon>Basidiomycota</taxon>
        <taxon>Agaricomycotina</taxon>
        <taxon>Agaricomycetes</taxon>
        <taxon>Agaricomycetidae</taxon>
        <taxon>Agaricales</taxon>
        <taxon>Marasmiineae</taxon>
        <taxon>Mycenaceae</taxon>
        <taxon>Mycena</taxon>
    </lineage>
</organism>
<evidence type="ECO:0000256" key="1">
    <source>
        <dbReference type="SAM" id="MobiDB-lite"/>
    </source>
</evidence>
<feature type="region of interest" description="Disordered" evidence="1">
    <location>
        <begin position="1"/>
        <end position="94"/>
    </location>
</feature>
<feature type="compositionally biased region" description="Basic residues" evidence="1">
    <location>
        <begin position="178"/>
        <end position="189"/>
    </location>
</feature>
<proteinExistence type="predicted"/>
<sequence>MTPPSPSCSRQPTSPAPSRRRGCQHTKRRPPPLTSKPSGPTDHQLQVQRDKDREQREAQRREKARIRMAMKRAALRSRPKPEQEAAAQRERTYQATYREKQVSLHRDDLRLWEAQRRVDVYIHQFGEEAYGAYVKARRARQSQARAKQRAKTGHFDNNSNSSVTRTSPAKHSPQTTKTKAKLAKKAAQQ</sequence>
<feature type="compositionally biased region" description="Basic residues" evidence="1">
    <location>
        <begin position="18"/>
        <end position="30"/>
    </location>
</feature>
<keyword evidence="3" id="KW-1185">Reference proteome</keyword>
<feature type="compositionally biased region" description="Basic and acidic residues" evidence="1">
    <location>
        <begin position="79"/>
        <end position="94"/>
    </location>
</feature>
<dbReference type="AlphaFoldDB" id="A0AAD7P1X7"/>
<reference evidence="2" key="1">
    <citation type="submission" date="2023-03" db="EMBL/GenBank/DDBJ databases">
        <title>Massive genome expansion in bonnet fungi (Mycena s.s.) driven by repeated elements and novel gene families across ecological guilds.</title>
        <authorList>
            <consortium name="Lawrence Berkeley National Laboratory"/>
            <person name="Harder C.B."/>
            <person name="Miyauchi S."/>
            <person name="Viragh M."/>
            <person name="Kuo A."/>
            <person name="Thoen E."/>
            <person name="Andreopoulos B."/>
            <person name="Lu D."/>
            <person name="Skrede I."/>
            <person name="Drula E."/>
            <person name="Henrissat B."/>
            <person name="Morin E."/>
            <person name="Kohler A."/>
            <person name="Barry K."/>
            <person name="LaButti K."/>
            <person name="Morin E."/>
            <person name="Salamov A."/>
            <person name="Lipzen A."/>
            <person name="Mereny Z."/>
            <person name="Hegedus B."/>
            <person name="Baldrian P."/>
            <person name="Stursova M."/>
            <person name="Weitz H."/>
            <person name="Taylor A."/>
            <person name="Grigoriev I.V."/>
            <person name="Nagy L.G."/>
            <person name="Martin F."/>
            <person name="Kauserud H."/>
        </authorList>
    </citation>
    <scope>NUCLEOTIDE SEQUENCE</scope>
    <source>
        <strain evidence="2">CBHHK182m</strain>
    </source>
</reference>
<gene>
    <name evidence="2" type="ORF">B0H16DRAFT_1446455</name>
</gene>
<feature type="region of interest" description="Disordered" evidence="1">
    <location>
        <begin position="139"/>
        <end position="189"/>
    </location>
</feature>
<feature type="compositionally biased region" description="Basic and acidic residues" evidence="1">
    <location>
        <begin position="48"/>
        <end position="61"/>
    </location>
</feature>
<accession>A0AAD7P1X7</accession>
<feature type="compositionally biased region" description="Polar residues" evidence="1">
    <location>
        <begin position="35"/>
        <end position="47"/>
    </location>
</feature>
<protein>
    <submittedName>
        <fullName evidence="2">Uncharacterized protein</fullName>
    </submittedName>
</protein>
<evidence type="ECO:0000313" key="3">
    <source>
        <dbReference type="Proteomes" id="UP001215598"/>
    </source>
</evidence>
<dbReference type="EMBL" id="JARKIB010000002">
    <property type="protein sequence ID" value="KAJ7784197.1"/>
    <property type="molecule type" value="Genomic_DNA"/>
</dbReference>
<feature type="compositionally biased region" description="Polar residues" evidence="1">
    <location>
        <begin position="155"/>
        <end position="173"/>
    </location>
</feature>
<name>A0AAD7P1X7_9AGAR</name>
<feature type="compositionally biased region" description="Basic residues" evidence="1">
    <location>
        <begin position="62"/>
        <end position="78"/>
    </location>
</feature>
<dbReference type="Proteomes" id="UP001215598">
    <property type="component" value="Unassembled WGS sequence"/>
</dbReference>
<comment type="caution">
    <text evidence="2">The sequence shown here is derived from an EMBL/GenBank/DDBJ whole genome shotgun (WGS) entry which is preliminary data.</text>
</comment>
<feature type="compositionally biased region" description="Basic residues" evidence="1">
    <location>
        <begin position="139"/>
        <end position="152"/>
    </location>
</feature>
<evidence type="ECO:0000313" key="2">
    <source>
        <dbReference type="EMBL" id="KAJ7784197.1"/>
    </source>
</evidence>